<evidence type="ECO:0000313" key="1">
    <source>
        <dbReference type="EMBL" id="KHF41133.1"/>
    </source>
</evidence>
<accession>A0A0B0IEV9</accession>
<proteinExistence type="predicted"/>
<reference evidence="1 2" key="1">
    <citation type="submission" date="2014-09" db="EMBL/GenBank/DDBJ databases">
        <title>Genome sequencing and annotation of Bacillus Okhensis strain Kh10-101T.</title>
        <authorList>
            <person name="Prakash J.S."/>
        </authorList>
    </citation>
    <scope>NUCLEOTIDE SEQUENCE [LARGE SCALE GENOMIC DNA]</scope>
    <source>
        <strain evidence="2">Kh10-101T</strain>
    </source>
</reference>
<dbReference type="EMBL" id="JRJU01000004">
    <property type="protein sequence ID" value="KHF41133.1"/>
    <property type="molecule type" value="Genomic_DNA"/>
</dbReference>
<sequence>MNHNMDYDRDGDREDALFSDHVMNALKSSLEQEEEMMRNYLILAERIHDNDVLKTRLENFAEGNAKRSRQLLSELSTNE</sequence>
<dbReference type="eggNOG" id="ENOG5030D3M">
    <property type="taxonomic scope" value="Bacteria"/>
</dbReference>
<name>A0A0B0IEV9_9BACI</name>
<evidence type="ECO:0000313" key="2">
    <source>
        <dbReference type="Proteomes" id="UP000030832"/>
    </source>
</evidence>
<dbReference type="AlphaFoldDB" id="A0A0B0IEV9"/>
<gene>
    <name evidence="1" type="ORF">LQ50_05030</name>
</gene>
<dbReference type="Proteomes" id="UP000030832">
    <property type="component" value="Unassembled WGS sequence"/>
</dbReference>
<comment type="caution">
    <text evidence="1">The sequence shown here is derived from an EMBL/GenBank/DDBJ whole genome shotgun (WGS) entry which is preliminary data.</text>
</comment>
<organism evidence="1 2">
    <name type="scientific">Halalkalibacter okhensis</name>
    <dbReference type="NCBI Taxonomy" id="333138"/>
    <lineage>
        <taxon>Bacteria</taxon>
        <taxon>Bacillati</taxon>
        <taxon>Bacillota</taxon>
        <taxon>Bacilli</taxon>
        <taxon>Bacillales</taxon>
        <taxon>Bacillaceae</taxon>
        <taxon>Halalkalibacter</taxon>
    </lineage>
</organism>
<dbReference type="RefSeq" id="WP_034626634.1">
    <property type="nucleotide sequence ID" value="NZ_JRJU01000004.1"/>
</dbReference>
<protein>
    <submittedName>
        <fullName evidence="1">Uncharacterized protein</fullName>
    </submittedName>
</protein>
<keyword evidence="2" id="KW-1185">Reference proteome</keyword>